<dbReference type="EMBL" id="BART01012705">
    <property type="protein sequence ID" value="GAG84304.1"/>
    <property type="molecule type" value="Genomic_DNA"/>
</dbReference>
<protein>
    <submittedName>
        <fullName evidence="1">Uncharacterized protein</fullName>
    </submittedName>
</protein>
<accession>X1ANL9</accession>
<evidence type="ECO:0000313" key="1">
    <source>
        <dbReference type="EMBL" id="GAG84304.1"/>
    </source>
</evidence>
<name>X1ANL9_9ZZZZ</name>
<reference evidence="1" key="1">
    <citation type="journal article" date="2014" name="Front. Microbiol.">
        <title>High frequency of phylogenetically diverse reductive dehalogenase-homologous genes in deep subseafloor sedimentary metagenomes.</title>
        <authorList>
            <person name="Kawai M."/>
            <person name="Futagami T."/>
            <person name="Toyoda A."/>
            <person name="Takaki Y."/>
            <person name="Nishi S."/>
            <person name="Hori S."/>
            <person name="Arai W."/>
            <person name="Tsubouchi T."/>
            <person name="Morono Y."/>
            <person name="Uchiyama I."/>
            <person name="Ito T."/>
            <person name="Fujiyama A."/>
            <person name="Inagaki F."/>
            <person name="Takami H."/>
        </authorList>
    </citation>
    <scope>NUCLEOTIDE SEQUENCE</scope>
    <source>
        <strain evidence="1">Expedition CK06-06</strain>
    </source>
</reference>
<proteinExistence type="predicted"/>
<gene>
    <name evidence="1" type="ORF">S01H4_26368</name>
</gene>
<dbReference type="AlphaFoldDB" id="X1ANL9"/>
<feature type="non-terminal residue" evidence="1">
    <location>
        <position position="1"/>
    </location>
</feature>
<organism evidence="1">
    <name type="scientific">marine sediment metagenome</name>
    <dbReference type="NCBI Taxonomy" id="412755"/>
    <lineage>
        <taxon>unclassified sequences</taxon>
        <taxon>metagenomes</taxon>
        <taxon>ecological metagenomes</taxon>
    </lineage>
</organism>
<sequence length="84" mass="9283">QKSDLRKAFRANEKALQKIETALADRISTECPQSGWSGNDQAECEAAIRQPAQAELDDLAEKQKELEIQLAAVDPENCQVNKGE</sequence>
<comment type="caution">
    <text evidence="1">The sequence shown here is derived from an EMBL/GenBank/DDBJ whole genome shotgun (WGS) entry which is preliminary data.</text>
</comment>